<dbReference type="EMBL" id="JAAAJA010000626">
    <property type="protein sequence ID" value="KAG0251026.1"/>
    <property type="molecule type" value="Genomic_DNA"/>
</dbReference>
<dbReference type="SMART" id="SM00246">
    <property type="entry name" value="WH2"/>
    <property type="match status" value="1"/>
</dbReference>
<feature type="compositionally biased region" description="Pro residues" evidence="5">
    <location>
        <begin position="1"/>
        <end position="28"/>
    </location>
</feature>
<keyword evidence="3" id="KW-0963">Cytoplasm</keyword>
<dbReference type="CDD" id="cd00174">
    <property type="entry name" value="SH3"/>
    <property type="match status" value="1"/>
</dbReference>
<dbReference type="GO" id="GO:0005737">
    <property type="term" value="C:cytoplasm"/>
    <property type="evidence" value="ECO:0007669"/>
    <property type="project" value="UniProtKB-SubCell"/>
</dbReference>
<protein>
    <submittedName>
        <fullName evidence="10">Intersectin 1 (SH3 domain protein)</fullName>
    </submittedName>
</protein>
<dbReference type="PANTHER" id="PTHR46006">
    <property type="entry name" value="RHO GUANINE NUCLEOTIDE EXCHANGE FACTOR AT 64C, ISOFORM A"/>
    <property type="match status" value="1"/>
</dbReference>
<dbReference type="SUPFAM" id="SSF49562">
    <property type="entry name" value="C2 domain (Calcium/lipid-binding domain, CaLB)"/>
    <property type="match status" value="1"/>
</dbReference>
<dbReference type="PROSITE" id="PS50003">
    <property type="entry name" value="PH_DOMAIN"/>
    <property type="match status" value="1"/>
</dbReference>
<dbReference type="SUPFAM" id="SSF48065">
    <property type="entry name" value="DBL homology domain (DH-domain)"/>
    <property type="match status" value="1"/>
</dbReference>
<feature type="region of interest" description="Disordered" evidence="5">
    <location>
        <begin position="56"/>
        <end position="107"/>
    </location>
</feature>
<evidence type="ECO:0000256" key="4">
    <source>
        <dbReference type="PROSITE-ProRule" id="PRU00192"/>
    </source>
</evidence>
<dbReference type="PANTHER" id="PTHR46006:SF6">
    <property type="entry name" value="INTERSECTIN-2 ISOFORM X1"/>
    <property type="match status" value="1"/>
</dbReference>
<dbReference type="InterPro" id="IPR000219">
    <property type="entry name" value="DH_dom"/>
</dbReference>
<evidence type="ECO:0000259" key="7">
    <source>
        <dbReference type="PROSITE" id="PS50003"/>
    </source>
</evidence>
<dbReference type="Pfam" id="PF02205">
    <property type="entry name" value="WH2"/>
    <property type="match status" value="1"/>
</dbReference>
<feature type="domain" description="DH" evidence="8">
    <location>
        <begin position="622"/>
        <end position="807"/>
    </location>
</feature>
<dbReference type="SMART" id="SM00326">
    <property type="entry name" value="SH3"/>
    <property type="match status" value="3"/>
</dbReference>
<evidence type="ECO:0000256" key="5">
    <source>
        <dbReference type="SAM" id="MobiDB-lite"/>
    </source>
</evidence>
<gene>
    <name evidence="10" type="primary">ITSN1</name>
    <name evidence="10" type="ORF">BG011_007895</name>
</gene>
<dbReference type="InterPro" id="IPR001452">
    <property type="entry name" value="SH3_domain"/>
</dbReference>
<organism evidence="10 11">
    <name type="scientific">Mortierella polycephala</name>
    <dbReference type="NCBI Taxonomy" id="41804"/>
    <lineage>
        <taxon>Eukaryota</taxon>
        <taxon>Fungi</taxon>
        <taxon>Fungi incertae sedis</taxon>
        <taxon>Mucoromycota</taxon>
        <taxon>Mortierellomycotina</taxon>
        <taxon>Mortierellomycetes</taxon>
        <taxon>Mortierellales</taxon>
        <taxon>Mortierellaceae</taxon>
        <taxon>Mortierella</taxon>
    </lineage>
</organism>
<dbReference type="Gene3D" id="1.20.900.10">
    <property type="entry name" value="Dbl homology (DH) domain"/>
    <property type="match status" value="1"/>
</dbReference>
<dbReference type="GO" id="GO:0005085">
    <property type="term" value="F:guanyl-nucleotide exchange factor activity"/>
    <property type="evidence" value="ECO:0007669"/>
    <property type="project" value="InterPro"/>
</dbReference>
<name>A0A9P6PS81_9FUNG</name>
<dbReference type="SMART" id="SM00325">
    <property type="entry name" value="RhoGEF"/>
    <property type="match status" value="1"/>
</dbReference>
<feature type="domain" description="SH3" evidence="6">
    <location>
        <begin position="286"/>
        <end position="345"/>
    </location>
</feature>
<evidence type="ECO:0000259" key="8">
    <source>
        <dbReference type="PROSITE" id="PS50010"/>
    </source>
</evidence>
<dbReference type="Proteomes" id="UP000726737">
    <property type="component" value="Unassembled WGS sequence"/>
</dbReference>
<dbReference type="CDD" id="cd00160">
    <property type="entry name" value="RhoGEF"/>
    <property type="match status" value="1"/>
</dbReference>
<dbReference type="InterPro" id="IPR001849">
    <property type="entry name" value="PH_domain"/>
</dbReference>
<feature type="domain" description="PH" evidence="7">
    <location>
        <begin position="846"/>
        <end position="1008"/>
    </location>
</feature>
<evidence type="ECO:0000256" key="3">
    <source>
        <dbReference type="ARBA" id="ARBA00022490"/>
    </source>
</evidence>
<dbReference type="Gene3D" id="2.30.30.40">
    <property type="entry name" value="SH3 Domains"/>
    <property type="match status" value="3"/>
</dbReference>
<dbReference type="SUPFAM" id="SSF50729">
    <property type="entry name" value="PH domain-like"/>
    <property type="match status" value="1"/>
</dbReference>
<dbReference type="Pfam" id="PF00018">
    <property type="entry name" value="SH3_1"/>
    <property type="match status" value="2"/>
</dbReference>
<dbReference type="GO" id="GO:0003779">
    <property type="term" value="F:actin binding"/>
    <property type="evidence" value="ECO:0007669"/>
    <property type="project" value="InterPro"/>
</dbReference>
<dbReference type="SUPFAM" id="SSF50044">
    <property type="entry name" value="SH3-domain"/>
    <property type="match status" value="3"/>
</dbReference>
<dbReference type="PROSITE" id="PS51082">
    <property type="entry name" value="WH2"/>
    <property type="match status" value="1"/>
</dbReference>
<reference evidence="10" key="1">
    <citation type="journal article" date="2020" name="Fungal Divers.">
        <title>Resolving the Mortierellaceae phylogeny through synthesis of multi-gene phylogenetics and phylogenomics.</title>
        <authorList>
            <person name="Vandepol N."/>
            <person name="Liber J."/>
            <person name="Desiro A."/>
            <person name="Na H."/>
            <person name="Kennedy M."/>
            <person name="Barry K."/>
            <person name="Grigoriev I.V."/>
            <person name="Miller A.N."/>
            <person name="O'Donnell K."/>
            <person name="Stajich J.E."/>
            <person name="Bonito G."/>
        </authorList>
    </citation>
    <scope>NUCLEOTIDE SEQUENCE</scope>
    <source>
        <strain evidence="10">KOD948</strain>
    </source>
</reference>
<dbReference type="PROSITE" id="PS50002">
    <property type="entry name" value="SH3"/>
    <property type="match status" value="2"/>
</dbReference>
<feature type="domain" description="SH3" evidence="6">
    <location>
        <begin position="353"/>
        <end position="412"/>
    </location>
</feature>
<feature type="compositionally biased region" description="Acidic residues" evidence="5">
    <location>
        <begin position="419"/>
        <end position="457"/>
    </location>
</feature>
<feature type="region of interest" description="Disordered" evidence="5">
    <location>
        <begin position="412"/>
        <end position="521"/>
    </location>
</feature>
<keyword evidence="11" id="KW-1185">Reference proteome</keyword>
<proteinExistence type="predicted"/>
<feature type="domain" description="WH2" evidence="9">
    <location>
        <begin position="42"/>
        <end position="59"/>
    </location>
</feature>
<feature type="region of interest" description="Disordered" evidence="5">
    <location>
        <begin position="889"/>
        <end position="909"/>
    </location>
</feature>
<evidence type="ECO:0000259" key="9">
    <source>
        <dbReference type="PROSITE" id="PS51082"/>
    </source>
</evidence>
<evidence type="ECO:0000313" key="11">
    <source>
        <dbReference type="Proteomes" id="UP000726737"/>
    </source>
</evidence>
<dbReference type="InterPro" id="IPR035899">
    <property type="entry name" value="DBL_dom_sf"/>
</dbReference>
<dbReference type="Gene3D" id="2.30.29.30">
    <property type="entry name" value="Pleckstrin-homology domain (PH domain)/Phosphotyrosine-binding domain (PTB)"/>
    <property type="match status" value="1"/>
</dbReference>
<comment type="caution">
    <text evidence="10">The sequence shown here is derived from an EMBL/GenBank/DDBJ whole genome shotgun (WGS) entry which is preliminary data.</text>
</comment>
<dbReference type="InterPro" id="IPR051480">
    <property type="entry name" value="Endocytic_GEF_Adapter"/>
</dbReference>
<feature type="compositionally biased region" description="Low complexity" evidence="5">
    <location>
        <begin position="574"/>
        <end position="588"/>
    </location>
</feature>
<feature type="compositionally biased region" description="Low complexity" evidence="5">
    <location>
        <begin position="29"/>
        <end position="44"/>
    </location>
</feature>
<dbReference type="OrthoDB" id="1716625at2759"/>
<dbReference type="Pfam" id="PF00621">
    <property type="entry name" value="RhoGEF"/>
    <property type="match status" value="1"/>
</dbReference>
<evidence type="ECO:0000256" key="1">
    <source>
        <dbReference type="ARBA" id="ARBA00004496"/>
    </source>
</evidence>
<evidence type="ECO:0000256" key="2">
    <source>
        <dbReference type="ARBA" id="ARBA00022443"/>
    </source>
</evidence>
<dbReference type="SMART" id="SM00233">
    <property type="entry name" value="PH"/>
    <property type="match status" value="1"/>
</dbReference>
<feature type="compositionally biased region" description="Low complexity" evidence="5">
    <location>
        <begin position="541"/>
        <end position="552"/>
    </location>
</feature>
<dbReference type="InterPro" id="IPR036028">
    <property type="entry name" value="SH3-like_dom_sf"/>
</dbReference>
<evidence type="ECO:0000259" key="6">
    <source>
        <dbReference type="PROSITE" id="PS50002"/>
    </source>
</evidence>
<feature type="region of interest" description="Disordered" evidence="5">
    <location>
        <begin position="1"/>
        <end position="44"/>
    </location>
</feature>
<keyword evidence="2 4" id="KW-0728">SH3 domain</keyword>
<dbReference type="AlphaFoldDB" id="A0A9P6PS81"/>
<feature type="region of interest" description="Disordered" evidence="5">
    <location>
        <begin position="541"/>
        <end position="601"/>
    </location>
</feature>
<dbReference type="InterPro" id="IPR011993">
    <property type="entry name" value="PH-like_dom_sf"/>
</dbReference>
<dbReference type="InterPro" id="IPR035892">
    <property type="entry name" value="C2_domain_sf"/>
</dbReference>
<evidence type="ECO:0000313" key="10">
    <source>
        <dbReference type="EMBL" id="KAG0251026.1"/>
    </source>
</evidence>
<dbReference type="InterPro" id="IPR003124">
    <property type="entry name" value="WH2_dom"/>
</dbReference>
<comment type="subcellular location">
    <subcellularLocation>
        <location evidence="1">Cytoplasm</location>
    </subcellularLocation>
</comment>
<dbReference type="GO" id="GO:0035025">
    <property type="term" value="P:positive regulation of Rho protein signal transduction"/>
    <property type="evidence" value="ECO:0007669"/>
    <property type="project" value="TreeGrafter"/>
</dbReference>
<feature type="compositionally biased region" description="Polar residues" evidence="5">
    <location>
        <begin position="553"/>
        <end position="564"/>
    </location>
</feature>
<accession>A0A9P6PS81</accession>
<dbReference type="PROSITE" id="PS50010">
    <property type="entry name" value="DH_2"/>
    <property type="match status" value="1"/>
</dbReference>
<feature type="compositionally biased region" description="Polar residues" evidence="5">
    <location>
        <begin position="508"/>
        <end position="519"/>
    </location>
</feature>
<sequence length="1154" mass="125074">MPPPPPPADIPAPPPAPPAGIPMPPPAPATSGSSSAPAASGARGALLSQIQSGLKLKKAVTKDKGTVKSAGRVMGDDTSASDGSSKDDATSAHIASNSDQRPMGMPALGGLFANGMPTLKKSTGIATGRMDPPAEEHDSRRESTDWFGRLASHPVAEVPAPAATPASVPDPVTVAPEIPAASIPAPSSINQQEITNQVQSEQMPAATPVKVDDSIESKVDFENGYRAKALWSYSAMAPDQISFEANDYLRTYPPKDAGNVDWVYGVAEKDEGVKGWLPKAYIEQVPEKFKAKALFAYAAQNEGELSVERGDIVDVLEKPDPQWWRVQNFSAAGMLPASYLEEYIEGQAPVVELPIGKAKALYAYAGQSAEELSVEMGDMVDIMEKPDPLWWRARSAGATGMVPSTYLEEIEGQSTSAVDDADSDSSEYESETESSSDTDTDSDVDSDSDGSEDDTENDEPKQRSPAVASHGTPTLTMTTPAIAIVHAPKHRPPPPRPTSAYPKADRLNPSSKLSTSAPSRPSILIRKLSEGALSSHLTIPTAAAPGTRPRAGSHSSAMVPSPSHSRFRSEGHGLQRSSSSLLSSGSPRSQDRPQSPLLLNSPLWSASVDPEVYQSLSEKEKKRQEAIHELILTEQVYLSTLYLVQDEFQRPLQDQGLITSSESQCIFKEWDSLLDLSQSIVDELVQRQSNDQGVVLAVGDVINSHIVERAGCFMRYCANHREASTLLTRRITESKALVDFLNNTKSKPSCRGLDIFSFLLQPLQRITRYPLLIKKILKSTDEDHIDYLLLSEALVSAETFLDRINESIRSGETKQKLEEIQRKMPLGDMAEGLVLTSETKHLGQRQILLEGNLRKAKSGRKLYVYLCNDLVLLFLPGKALGTLTRSASHTSLSKSASSSTLSSSPALGVSNGENRHHGWTLYHAPIPLERVKVKADPSDNLKFTIVITNPLTPTIAAQHDQVPSHLLAHHHQQQHPQSQGPIQSTIYVKAGSAKERKAWVSSIEKAIETLAKAPRDYGMRTSIRPPLAETIGTMTIRVNEGVISSREFAKSKAFLCTLTLGEQLFTTKPASTDHAFSGSFSILWRESVIFSMTNLTQALDITVKSTSPFSPDVIMGVAQVPFHTVVPYGERGTEVHVPLSNGMQVKFYMSYKAL</sequence>
<dbReference type="Pfam" id="PF16652">
    <property type="entry name" value="PH_13"/>
    <property type="match status" value="1"/>
</dbReference>